<accession>A0ABQ4YD58</accession>
<gene>
    <name evidence="2" type="ORF">Tco_0707664</name>
</gene>
<dbReference type="InterPro" id="IPR011059">
    <property type="entry name" value="Metal-dep_hydrolase_composite"/>
</dbReference>
<reference evidence="2" key="1">
    <citation type="journal article" date="2022" name="Int. J. Mol. Sci.">
        <title>Draft Genome of Tanacetum Coccineum: Genomic Comparison of Closely Related Tanacetum-Family Plants.</title>
        <authorList>
            <person name="Yamashiro T."/>
            <person name="Shiraishi A."/>
            <person name="Nakayama K."/>
            <person name="Satake H."/>
        </authorList>
    </citation>
    <scope>NUCLEOTIDE SEQUENCE</scope>
</reference>
<evidence type="ECO:0000256" key="1">
    <source>
        <dbReference type="SAM" id="MobiDB-lite"/>
    </source>
</evidence>
<protein>
    <submittedName>
        <fullName evidence="2">GTP diphosphokinase RSH1, chloroplastic isoform X2</fullName>
    </submittedName>
</protein>
<dbReference type="Gene3D" id="1.10.3210.10">
    <property type="entry name" value="Hypothetical protein af1432"/>
    <property type="match status" value="1"/>
</dbReference>
<proteinExistence type="predicted"/>
<sequence>MESQSEESNDELETSNITTKTKRHDETDERTSNMNKHLNIHESSTNEEGTMSRKTKVTSDTTEVKSEPDEEFNNTYDNQVIEEKIQRNTRSRKKKLTSDVFEVQRIGLGINRCWSVEDTNLVTFEKIKEQFGATVRHIVEGETKVSKLGKLKYKNESHSVQDVKAHDLRQMFLAMTEEVRVIIVKIADRLHNMRTLSHMDSLINKGRKADLIVINPSSWSMVPIHDCISSLVYCLRSENIDSVNSSDVSGNFTTTDGRKSFSKPIGSEIFQFGVLFAFHKDRAAKKKTAVAFAEVSLGSRQNLIYVDLSNLSFINGCDLGLKGKNVVDFIADELVKKQLSLVFLENVDMTDIVT</sequence>
<dbReference type="EMBL" id="BQNB010010258">
    <property type="protein sequence ID" value="GJS74823.1"/>
    <property type="molecule type" value="Genomic_DNA"/>
</dbReference>
<dbReference type="Pfam" id="PF13328">
    <property type="entry name" value="HD_4"/>
    <property type="match status" value="1"/>
</dbReference>
<evidence type="ECO:0000313" key="3">
    <source>
        <dbReference type="Proteomes" id="UP001151760"/>
    </source>
</evidence>
<evidence type="ECO:0000313" key="2">
    <source>
        <dbReference type="EMBL" id="GJS74823.1"/>
    </source>
</evidence>
<feature type="region of interest" description="Disordered" evidence="1">
    <location>
        <begin position="1"/>
        <end position="71"/>
    </location>
</feature>
<name>A0ABQ4YD58_9ASTR</name>
<reference evidence="2" key="2">
    <citation type="submission" date="2022-01" db="EMBL/GenBank/DDBJ databases">
        <authorList>
            <person name="Yamashiro T."/>
            <person name="Shiraishi A."/>
            <person name="Satake H."/>
            <person name="Nakayama K."/>
        </authorList>
    </citation>
    <scope>NUCLEOTIDE SEQUENCE</scope>
</reference>
<dbReference type="Proteomes" id="UP001151760">
    <property type="component" value="Unassembled WGS sequence"/>
</dbReference>
<dbReference type="SUPFAM" id="SSF51338">
    <property type="entry name" value="Composite domain of metallo-dependent hydrolases"/>
    <property type="match status" value="1"/>
</dbReference>
<dbReference type="PANTHER" id="PTHR43061">
    <property type="entry name" value="GTP DIPHOSPHOKINASE RSH1, CHLOROPLASTIC-RELATED"/>
    <property type="match status" value="1"/>
</dbReference>
<comment type="caution">
    <text evidence="2">The sequence shown here is derived from an EMBL/GenBank/DDBJ whole genome shotgun (WGS) entry which is preliminary data.</text>
</comment>
<dbReference type="SUPFAM" id="SSF109604">
    <property type="entry name" value="HD-domain/PDEase-like"/>
    <property type="match status" value="1"/>
</dbReference>
<feature type="compositionally biased region" description="Acidic residues" evidence="1">
    <location>
        <begin position="1"/>
        <end position="13"/>
    </location>
</feature>
<organism evidence="2 3">
    <name type="scientific">Tanacetum coccineum</name>
    <dbReference type="NCBI Taxonomy" id="301880"/>
    <lineage>
        <taxon>Eukaryota</taxon>
        <taxon>Viridiplantae</taxon>
        <taxon>Streptophyta</taxon>
        <taxon>Embryophyta</taxon>
        <taxon>Tracheophyta</taxon>
        <taxon>Spermatophyta</taxon>
        <taxon>Magnoliopsida</taxon>
        <taxon>eudicotyledons</taxon>
        <taxon>Gunneridae</taxon>
        <taxon>Pentapetalae</taxon>
        <taxon>asterids</taxon>
        <taxon>campanulids</taxon>
        <taxon>Asterales</taxon>
        <taxon>Asteraceae</taxon>
        <taxon>Asteroideae</taxon>
        <taxon>Anthemideae</taxon>
        <taxon>Anthemidinae</taxon>
        <taxon>Tanacetum</taxon>
    </lineage>
</organism>
<dbReference type="PANTHER" id="PTHR43061:SF1">
    <property type="entry name" value="GTP DIPHOSPHOKINASE RSH1, CHLOROPLASTIC-RELATED"/>
    <property type="match status" value="1"/>
</dbReference>
<feature type="compositionally biased region" description="Polar residues" evidence="1">
    <location>
        <begin position="32"/>
        <end position="49"/>
    </location>
</feature>
<keyword evidence="3" id="KW-1185">Reference proteome</keyword>